<evidence type="ECO:0000313" key="2">
    <source>
        <dbReference type="EMBL" id="MCD7109178.1"/>
    </source>
</evidence>
<gene>
    <name evidence="2" type="ORF">LRX75_08985</name>
</gene>
<keyword evidence="3" id="KW-1185">Reference proteome</keyword>
<evidence type="ECO:0000313" key="3">
    <source>
        <dbReference type="Proteomes" id="UP001139089"/>
    </source>
</evidence>
<accession>A0A9X1NRP2</accession>
<dbReference type="RefSeq" id="WP_231813608.1">
    <property type="nucleotide sequence ID" value="NZ_JAJOZR010000005.1"/>
</dbReference>
<name>A0A9X1NRP2_9HYPH</name>
<reference evidence="2" key="1">
    <citation type="submission" date="2021-12" db="EMBL/GenBank/DDBJ databases">
        <authorList>
            <person name="Li Y."/>
        </authorList>
    </citation>
    <scope>NUCLEOTIDE SEQUENCE</scope>
    <source>
        <strain evidence="2">DKSPLA3</strain>
    </source>
</reference>
<proteinExistence type="predicted"/>
<sequence length="121" mass="12638">MRMLALLAACGCVSGVSVAAPSFLDGAYGNAEGCIYAKTGESSGADVFFLLNDEGITTATAYCQFEGTAAKTASGFTIRTQCDAEGELGPKETVALDRSAKGYTIRFKDGTTWGPLSQCRR</sequence>
<feature type="signal peptide" evidence="1">
    <location>
        <begin position="1"/>
        <end position="19"/>
    </location>
</feature>
<comment type="caution">
    <text evidence="2">The sequence shown here is derived from an EMBL/GenBank/DDBJ whole genome shotgun (WGS) entry which is preliminary data.</text>
</comment>
<dbReference type="EMBL" id="JAJOZR010000005">
    <property type="protein sequence ID" value="MCD7109178.1"/>
    <property type="molecule type" value="Genomic_DNA"/>
</dbReference>
<organism evidence="2 3">
    <name type="scientific">Rhizobium quercicola</name>
    <dbReference type="NCBI Taxonomy" id="2901226"/>
    <lineage>
        <taxon>Bacteria</taxon>
        <taxon>Pseudomonadati</taxon>
        <taxon>Pseudomonadota</taxon>
        <taxon>Alphaproteobacteria</taxon>
        <taxon>Hyphomicrobiales</taxon>
        <taxon>Rhizobiaceae</taxon>
        <taxon>Rhizobium/Agrobacterium group</taxon>
        <taxon>Rhizobium</taxon>
    </lineage>
</organism>
<feature type="chain" id="PRO_5040802273" evidence="1">
    <location>
        <begin position="20"/>
        <end position="121"/>
    </location>
</feature>
<protein>
    <submittedName>
        <fullName evidence="2">Uncharacterized protein</fullName>
    </submittedName>
</protein>
<dbReference type="AlphaFoldDB" id="A0A9X1NRP2"/>
<keyword evidence="1" id="KW-0732">Signal</keyword>
<dbReference type="Proteomes" id="UP001139089">
    <property type="component" value="Unassembled WGS sequence"/>
</dbReference>
<evidence type="ECO:0000256" key="1">
    <source>
        <dbReference type="SAM" id="SignalP"/>
    </source>
</evidence>